<comment type="catalytic activity">
    <reaction evidence="8 9">
        <text>N-acetyl-L-glutamate + ATP = N-acetyl-L-glutamyl 5-phosphate + ADP</text>
        <dbReference type="Rhea" id="RHEA:14629"/>
        <dbReference type="ChEBI" id="CHEBI:30616"/>
        <dbReference type="ChEBI" id="CHEBI:44337"/>
        <dbReference type="ChEBI" id="CHEBI:57936"/>
        <dbReference type="ChEBI" id="CHEBI:456216"/>
        <dbReference type="EC" id="2.7.2.8"/>
    </reaction>
</comment>
<evidence type="ECO:0000256" key="4">
    <source>
        <dbReference type="ARBA" id="ARBA00022679"/>
    </source>
</evidence>
<dbReference type="InterPro" id="IPR004662">
    <property type="entry name" value="AcgluKinase_fam"/>
</dbReference>
<feature type="binding site" evidence="9">
    <location>
        <begin position="61"/>
        <end position="62"/>
    </location>
    <ligand>
        <name>substrate</name>
    </ligand>
</feature>
<keyword evidence="2 9" id="KW-0055">Arginine biosynthesis</keyword>
<evidence type="ECO:0000256" key="6">
    <source>
        <dbReference type="ARBA" id="ARBA00022777"/>
    </source>
</evidence>
<evidence type="ECO:0000256" key="9">
    <source>
        <dbReference type="HAMAP-Rule" id="MF_00082"/>
    </source>
</evidence>
<comment type="similarity">
    <text evidence="9">Belongs to the acetylglutamate kinase family. ArgB subfamily.</text>
</comment>
<feature type="site" description="Transition state stabilizer" evidence="9">
    <location>
        <position position="239"/>
    </location>
</feature>
<name>A0A1G5RUY4_9FIRM</name>
<evidence type="ECO:0000259" key="10">
    <source>
        <dbReference type="Pfam" id="PF00696"/>
    </source>
</evidence>
<evidence type="ECO:0000256" key="1">
    <source>
        <dbReference type="ARBA" id="ARBA00004828"/>
    </source>
</evidence>
<evidence type="ECO:0000256" key="7">
    <source>
        <dbReference type="ARBA" id="ARBA00022840"/>
    </source>
</evidence>
<feature type="domain" description="Aspartate/glutamate/uridylate kinase" evidence="10">
    <location>
        <begin position="21"/>
        <end position="258"/>
    </location>
</feature>
<keyword evidence="5 9" id="KW-0547">Nucleotide-binding</keyword>
<proteinExistence type="inferred from homology"/>
<dbReference type="GO" id="GO:0005737">
    <property type="term" value="C:cytoplasm"/>
    <property type="evidence" value="ECO:0007669"/>
    <property type="project" value="UniProtKB-SubCell"/>
</dbReference>
<evidence type="ECO:0000256" key="8">
    <source>
        <dbReference type="ARBA" id="ARBA00048141"/>
    </source>
</evidence>
<dbReference type="SUPFAM" id="SSF53633">
    <property type="entry name" value="Carbamate kinase-like"/>
    <property type="match status" value="1"/>
</dbReference>
<dbReference type="InterPro" id="IPR001048">
    <property type="entry name" value="Asp/Glu/Uridylate_kinase"/>
</dbReference>
<sequence length="281" mass="29634">MSAFVSALVESIPYIQKFRDKTVVIKLGGSLADSPEGRRSILQDIVLLSLVGMKIVLVHGGGKEISKRLDRMGIESEFIGGYRVTGDAAITEVEMVLTGRINTELTLMLNNGGIKAVGISGKDGGWLEATPKQVGEGDIGHVGEVSNVDPTLINLLMTGGYTPIISPIGHDKDGKTFNINADDVASAVAVAVGAEKLILMTDVNGVYKNFPDPASFVSKLGLAEAKEILETVKGGMIPKLTCAINAIEQGVHTVHLLNGSTPHSLLVEVFSDSGIGTMIER</sequence>
<keyword evidence="6 9" id="KW-0418">Kinase</keyword>
<dbReference type="AlphaFoldDB" id="A0A1G5RUY4"/>
<feature type="binding site" evidence="9">
    <location>
        <position position="178"/>
    </location>
    <ligand>
        <name>substrate</name>
    </ligand>
</feature>
<dbReference type="RefSeq" id="WP_092589573.1">
    <property type="nucleotide sequence ID" value="NZ_FMWL01000003.1"/>
</dbReference>
<dbReference type="PANTHER" id="PTHR23342">
    <property type="entry name" value="N-ACETYLGLUTAMATE SYNTHASE"/>
    <property type="match status" value="1"/>
</dbReference>
<dbReference type="Gene3D" id="3.40.1160.10">
    <property type="entry name" value="Acetylglutamate kinase-like"/>
    <property type="match status" value="1"/>
</dbReference>
<keyword evidence="12" id="KW-1185">Reference proteome</keyword>
<gene>
    <name evidence="9" type="primary">argB</name>
    <name evidence="11" type="ORF">SAMN03080599_00763</name>
</gene>
<comment type="function">
    <text evidence="9">Catalyzes the ATP-dependent phosphorylation of N-acetyl-L-glutamate.</text>
</comment>
<reference evidence="11 12" key="1">
    <citation type="submission" date="2016-10" db="EMBL/GenBank/DDBJ databases">
        <authorList>
            <person name="de Groot N.N."/>
        </authorList>
    </citation>
    <scope>NUCLEOTIDE SEQUENCE [LARGE SCALE GENOMIC DNA]</scope>
    <source>
        <strain evidence="11 12">DSM 2784</strain>
    </source>
</reference>
<dbReference type="OrthoDB" id="9803155at2"/>
<dbReference type="UniPathway" id="UPA00068">
    <property type="reaction ID" value="UER00107"/>
</dbReference>
<evidence type="ECO:0000313" key="12">
    <source>
        <dbReference type="Proteomes" id="UP000199208"/>
    </source>
</evidence>
<dbReference type="PRINTS" id="PR00474">
    <property type="entry name" value="GLU5KINASE"/>
</dbReference>
<dbReference type="GO" id="GO:0042450">
    <property type="term" value="P:L-arginine biosynthetic process via ornithine"/>
    <property type="evidence" value="ECO:0007669"/>
    <property type="project" value="UniProtKB-UniRule"/>
</dbReference>
<keyword evidence="7 9" id="KW-0067">ATP-binding</keyword>
<dbReference type="EMBL" id="FMWL01000003">
    <property type="protein sequence ID" value="SCZ77520.1"/>
    <property type="molecule type" value="Genomic_DNA"/>
</dbReference>
<evidence type="ECO:0000256" key="5">
    <source>
        <dbReference type="ARBA" id="ARBA00022741"/>
    </source>
</evidence>
<comment type="pathway">
    <text evidence="1 9">Amino-acid biosynthesis; L-arginine biosynthesis; N(2)-acetyl-L-ornithine from L-glutamate: step 2/4.</text>
</comment>
<dbReference type="GO" id="GO:0003991">
    <property type="term" value="F:acetylglutamate kinase activity"/>
    <property type="evidence" value="ECO:0007669"/>
    <property type="project" value="UniProtKB-UniRule"/>
</dbReference>
<dbReference type="Pfam" id="PF00696">
    <property type="entry name" value="AA_kinase"/>
    <property type="match status" value="1"/>
</dbReference>
<dbReference type="PANTHER" id="PTHR23342:SF0">
    <property type="entry name" value="N-ACETYLGLUTAMATE SYNTHASE, MITOCHONDRIAL"/>
    <property type="match status" value="1"/>
</dbReference>
<dbReference type="NCBIfam" id="TIGR00761">
    <property type="entry name" value="argB"/>
    <property type="match status" value="1"/>
</dbReference>
<keyword evidence="4 9" id="KW-0808">Transferase</keyword>
<dbReference type="EC" id="2.7.2.8" evidence="9"/>
<dbReference type="PIRSF" id="PIRSF000728">
    <property type="entry name" value="NAGK"/>
    <property type="match status" value="1"/>
</dbReference>
<keyword evidence="3 9" id="KW-0028">Amino-acid biosynthesis</keyword>
<dbReference type="Proteomes" id="UP000199208">
    <property type="component" value="Unassembled WGS sequence"/>
</dbReference>
<accession>A0A1G5RUY4</accession>
<dbReference type="FunFam" id="3.40.1160.10:FF:000004">
    <property type="entry name" value="Acetylglutamate kinase"/>
    <property type="match status" value="1"/>
</dbReference>
<dbReference type="STRING" id="1120920.SAMN03080599_00763"/>
<protein>
    <recommendedName>
        <fullName evidence="9">Acetylglutamate kinase</fullName>
        <ecNumber evidence="9">2.7.2.8</ecNumber>
    </recommendedName>
    <alternativeName>
        <fullName evidence="9">N-acetyl-L-glutamate 5-phosphotransferase</fullName>
    </alternativeName>
    <alternativeName>
        <fullName evidence="9">NAG kinase</fullName>
        <shortName evidence="9">NAGK</shortName>
    </alternativeName>
</protein>
<evidence type="ECO:0000313" key="11">
    <source>
        <dbReference type="EMBL" id="SCZ77520.1"/>
    </source>
</evidence>
<evidence type="ECO:0000256" key="3">
    <source>
        <dbReference type="ARBA" id="ARBA00022605"/>
    </source>
</evidence>
<feature type="site" description="Transition state stabilizer" evidence="9">
    <location>
        <position position="26"/>
    </location>
</feature>
<evidence type="ECO:0000256" key="2">
    <source>
        <dbReference type="ARBA" id="ARBA00022571"/>
    </source>
</evidence>
<organism evidence="11 12">
    <name type="scientific">Acidaminobacter hydrogenoformans DSM 2784</name>
    <dbReference type="NCBI Taxonomy" id="1120920"/>
    <lineage>
        <taxon>Bacteria</taxon>
        <taxon>Bacillati</taxon>
        <taxon>Bacillota</taxon>
        <taxon>Clostridia</taxon>
        <taxon>Peptostreptococcales</taxon>
        <taxon>Acidaminobacteraceae</taxon>
        <taxon>Acidaminobacter</taxon>
    </lineage>
</organism>
<dbReference type="HAMAP" id="MF_00082">
    <property type="entry name" value="ArgB"/>
    <property type="match status" value="1"/>
</dbReference>
<feature type="binding site" evidence="9">
    <location>
        <position position="83"/>
    </location>
    <ligand>
        <name>substrate</name>
    </ligand>
</feature>
<keyword evidence="9" id="KW-0963">Cytoplasm</keyword>
<dbReference type="InterPro" id="IPR037528">
    <property type="entry name" value="ArgB"/>
</dbReference>
<comment type="subcellular location">
    <subcellularLocation>
        <location evidence="9">Cytoplasm</location>
    </subcellularLocation>
</comment>
<dbReference type="InterPro" id="IPR001057">
    <property type="entry name" value="Glu/AcGlu_kinase"/>
</dbReference>
<dbReference type="InterPro" id="IPR036393">
    <property type="entry name" value="AceGlu_kinase-like_sf"/>
</dbReference>
<dbReference type="GO" id="GO:0005524">
    <property type="term" value="F:ATP binding"/>
    <property type="evidence" value="ECO:0007669"/>
    <property type="project" value="UniProtKB-UniRule"/>
</dbReference>